<sequence length="121" mass="13738">MSPYSGNKRSEEEALDLFYLEIEERILLLISEGEEEEEEEDRVRKTEGAPLLPLNNNSSQLQPTKQGRRGYHGSENIGKKKNKPWIHEYGARNNGGKRVTETARGRRGTGVFIPKSLVHSC</sequence>
<accession>A0ABD0V3V7</accession>
<evidence type="ECO:0000313" key="2">
    <source>
        <dbReference type="EMBL" id="KAL0917352.1"/>
    </source>
</evidence>
<evidence type="ECO:0000256" key="1">
    <source>
        <dbReference type="SAM" id="MobiDB-lite"/>
    </source>
</evidence>
<evidence type="ECO:0000313" key="3">
    <source>
        <dbReference type="Proteomes" id="UP001552299"/>
    </source>
</evidence>
<keyword evidence="3" id="KW-1185">Reference proteome</keyword>
<dbReference type="Proteomes" id="UP001552299">
    <property type="component" value="Unassembled WGS sequence"/>
</dbReference>
<name>A0ABD0V3V7_DENTH</name>
<dbReference type="EMBL" id="JANQDX010000010">
    <property type="protein sequence ID" value="KAL0917352.1"/>
    <property type="molecule type" value="Genomic_DNA"/>
</dbReference>
<feature type="compositionally biased region" description="Low complexity" evidence="1">
    <location>
        <begin position="50"/>
        <end position="63"/>
    </location>
</feature>
<protein>
    <submittedName>
        <fullName evidence="2">Uncharacterized protein</fullName>
    </submittedName>
</protein>
<reference evidence="2 3" key="1">
    <citation type="journal article" date="2024" name="Plant Biotechnol. J.">
        <title>Dendrobium thyrsiflorum genome and its molecular insights into genes involved in important horticultural traits.</title>
        <authorList>
            <person name="Chen B."/>
            <person name="Wang J.Y."/>
            <person name="Zheng P.J."/>
            <person name="Li K.L."/>
            <person name="Liang Y.M."/>
            <person name="Chen X.F."/>
            <person name="Zhang C."/>
            <person name="Zhao X."/>
            <person name="He X."/>
            <person name="Zhang G.Q."/>
            <person name="Liu Z.J."/>
            <person name="Xu Q."/>
        </authorList>
    </citation>
    <scope>NUCLEOTIDE SEQUENCE [LARGE SCALE GENOMIC DNA]</scope>
    <source>
        <strain evidence="2">GZMU011</strain>
    </source>
</reference>
<dbReference type="AlphaFoldDB" id="A0ABD0V3V7"/>
<comment type="caution">
    <text evidence="2">The sequence shown here is derived from an EMBL/GenBank/DDBJ whole genome shotgun (WGS) entry which is preliminary data.</text>
</comment>
<proteinExistence type="predicted"/>
<gene>
    <name evidence="2" type="ORF">M5K25_012406</name>
</gene>
<feature type="region of interest" description="Disordered" evidence="1">
    <location>
        <begin position="31"/>
        <end position="106"/>
    </location>
</feature>
<organism evidence="2 3">
    <name type="scientific">Dendrobium thyrsiflorum</name>
    <name type="common">Pinecone-like raceme dendrobium</name>
    <name type="synonym">Orchid</name>
    <dbReference type="NCBI Taxonomy" id="117978"/>
    <lineage>
        <taxon>Eukaryota</taxon>
        <taxon>Viridiplantae</taxon>
        <taxon>Streptophyta</taxon>
        <taxon>Embryophyta</taxon>
        <taxon>Tracheophyta</taxon>
        <taxon>Spermatophyta</taxon>
        <taxon>Magnoliopsida</taxon>
        <taxon>Liliopsida</taxon>
        <taxon>Asparagales</taxon>
        <taxon>Orchidaceae</taxon>
        <taxon>Epidendroideae</taxon>
        <taxon>Malaxideae</taxon>
        <taxon>Dendrobiinae</taxon>
        <taxon>Dendrobium</taxon>
    </lineage>
</organism>